<evidence type="ECO:0000259" key="7">
    <source>
        <dbReference type="PROSITE" id="PS50076"/>
    </source>
</evidence>
<feature type="compositionally biased region" description="Low complexity" evidence="6">
    <location>
        <begin position="128"/>
        <end position="139"/>
    </location>
</feature>
<feature type="domain" description="J" evidence="7">
    <location>
        <begin position="9"/>
        <end position="77"/>
    </location>
</feature>
<dbReference type="GeneID" id="70244654"/>
<evidence type="ECO:0000256" key="5">
    <source>
        <dbReference type="ARBA" id="ARBA00023242"/>
    </source>
</evidence>
<feature type="compositionally biased region" description="Basic and acidic residues" evidence="6">
    <location>
        <begin position="259"/>
        <end position="279"/>
    </location>
</feature>
<evidence type="ECO:0000256" key="6">
    <source>
        <dbReference type="SAM" id="MobiDB-lite"/>
    </source>
</evidence>
<proteinExistence type="predicted"/>
<comment type="subcellular location">
    <subcellularLocation>
        <location evidence="2">Cytoplasm</location>
    </subcellularLocation>
    <subcellularLocation>
        <location evidence="1">Nucleus</location>
    </subcellularLocation>
</comment>
<keyword evidence="9" id="KW-1185">Reference proteome</keyword>
<feature type="compositionally biased region" description="Low complexity" evidence="6">
    <location>
        <begin position="340"/>
        <end position="368"/>
    </location>
</feature>
<dbReference type="AlphaFoldDB" id="A0AAD4KI51"/>
<reference evidence="8" key="1">
    <citation type="submission" date="2021-12" db="EMBL/GenBank/DDBJ databases">
        <title>Convergent genome expansion in fungi linked to evolution of root-endophyte symbiosis.</title>
        <authorList>
            <consortium name="DOE Joint Genome Institute"/>
            <person name="Ke Y.-H."/>
            <person name="Bonito G."/>
            <person name="Liao H.-L."/>
            <person name="Looney B."/>
            <person name="Rojas-Flechas A."/>
            <person name="Nash J."/>
            <person name="Hameed K."/>
            <person name="Schadt C."/>
            <person name="Martin F."/>
            <person name="Crous P.W."/>
            <person name="Miettinen O."/>
            <person name="Magnuson J.K."/>
            <person name="Labbe J."/>
            <person name="Jacobson D."/>
            <person name="Doktycz M.J."/>
            <person name="Veneault-Fourrey C."/>
            <person name="Kuo A."/>
            <person name="Mondo S."/>
            <person name="Calhoun S."/>
            <person name="Riley R."/>
            <person name="Ohm R."/>
            <person name="LaButti K."/>
            <person name="Andreopoulos B."/>
            <person name="Pangilinan J."/>
            <person name="Nolan M."/>
            <person name="Tritt A."/>
            <person name="Clum A."/>
            <person name="Lipzen A."/>
            <person name="Daum C."/>
            <person name="Barry K."/>
            <person name="Grigoriev I.V."/>
            <person name="Vilgalys R."/>
        </authorList>
    </citation>
    <scope>NUCLEOTIDE SEQUENCE</scope>
    <source>
        <strain evidence="8">PMI_201</strain>
    </source>
</reference>
<evidence type="ECO:0000256" key="4">
    <source>
        <dbReference type="ARBA" id="ARBA00023186"/>
    </source>
</evidence>
<feature type="compositionally biased region" description="Polar residues" evidence="6">
    <location>
        <begin position="415"/>
        <end position="433"/>
    </location>
</feature>
<dbReference type="Pfam" id="PF00226">
    <property type="entry name" value="DnaJ"/>
    <property type="match status" value="1"/>
</dbReference>
<protein>
    <recommendedName>
        <fullName evidence="7">J domain-containing protein</fullName>
    </recommendedName>
</protein>
<organism evidence="8 9">
    <name type="scientific">Talaromyces proteolyticus</name>
    <dbReference type="NCBI Taxonomy" id="1131652"/>
    <lineage>
        <taxon>Eukaryota</taxon>
        <taxon>Fungi</taxon>
        <taxon>Dikarya</taxon>
        <taxon>Ascomycota</taxon>
        <taxon>Pezizomycotina</taxon>
        <taxon>Eurotiomycetes</taxon>
        <taxon>Eurotiomycetidae</taxon>
        <taxon>Eurotiales</taxon>
        <taxon>Trichocomaceae</taxon>
        <taxon>Talaromyces</taxon>
        <taxon>Talaromyces sect. Bacilispori</taxon>
    </lineage>
</organism>
<dbReference type="Gene3D" id="1.10.287.110">
    <property type="entry name" value="DnaJ domain"/>
    <property type="match status" value="1"/>
</dbReference>
<feature type="compositionally biased region" description="Low complexity" evidence="6">
    <location>
        <begin position="461"/>
        <end position="479"/>
    </location>
</feature>
<dbReference type="PANTHER" id="PTHR44313">
    <property type="entry name" value="DNAJ HOMOLOG SUBFAMILY C MEMBER 17"/>
    <property type="match status" value="1"/>
</dbReference>
<comment type="caution">
    <text evidence="8">The sequence shown here is derived from an EMBL/GenBank/DDBJ whole genome shotgun (WGS) entry which is preliminary data.</text>
</comment>
<dbReference type="InterPro" id="IPR052094">
    <property type="entry name" value="Pre-mRNA-splicing_ERAD"/>
</dbReference>
<evidence type="ECO:0000256" key="2">
    <source>
        <dbReference type="ARBA" id="ARBA00004496"/>
    </source>
</evidence>
<dbReference type="InterPro" id="IPR001623">
    <property type="entry name" value="DnaJ_domain"/>
</dbReference>
<feature type="region of interest" description="Disordered" evidence="6">
    <location>
        <begin position="117"/>
        <end position="486"/>
    </location>
</feature>
<dbReference type="CDD" id="cd06257">
    <property type="entry name" value="DnaJ"/>
    <property type="match status" value="1"/>
</dbReference>
<feature type="compositionally biased region" description="Basic and acidic residues" evidence="6">
    <location>
        <begin position="178"/>
        <end position="196"/>
    </location>
</feature>
<dbReference type="EMBL" id="JAJTJA010000010">
    <property type="protein sequence ID" value="KAH8692783.1"/>
    <property type="molecule type" value="Genomic_DNA"/>
</dbReference>
<dbReference type="RefSeq" id="XP_046068656.1">
    <property type="nucleotide sequence ID" value="XM_046214367.1"/>
</dbReference>
<dbReference type="Proteomes" id="UP001201262">
    <property type="component" value="Unassembled WGS sequence"/>
</dbReference>
<accession>A0AAD4KI51</accession>
<dbReference type="SUPFAM" id="SSF46565">
    <property type="entry name" value="Chaperone J-domain"/>
    <property type="match status" value="1"/>
</dbReference>
<keyword evidence="4" id="KW-0143">Chaperone</keyword>
<sequence>MSSELPDFDPYTVLGVSKSSNSAEIKTAYRKLILKCHPDKVADVSLRPQAADNFQKVQQSYEILSDDTRREMHDNLVRLEALRSAANAMNASKSMSSREYRDGRMYEERAPADAAFFTDSDDRFAEEPPSYSQKYSQSSKRAHTKVGEEKKAKSVPVSSSRTTKQSDRDHAKSRHHDRAKDRTKERRRDGYDKYERTTASYTYANDHSESEDELVYVKVSSHSRSSPRDSVPRRSKTEPVTTGRSRGHYVESDSGSDTEYEHRRDNLDRNEDYWREYTGKGRGHHPTRPHAEYDSHRYDRESSNYSSRSYRNEDRALSPLRTSRRSHDRLSSQTRGLERSATSTTSPPKLSSSRAPPPVARAATAPYPRTRREGSSRSESNGMSKLVNMVAGISMDGPNVSTKTRPRGAERYDSGYSSGPGTPEMSQGTSGVPKSSRYHIVESPDRYTETIVREPAEVRNSPSRSSTSSRTPKTRTYTYDSREREPEVLLARPAASRSSSHQQFTDVRYAPEISIGGRRFARQTVY</sequence>
<keyword evidence="5" id="KW-0539">Nucleus</keyword>
<evidence type="ECO:0000313" key="9">
    <source>
        <dbReference type="Proteomes" id="UP001201262"/>
    </source>
</evidence>
<name>A0AAD4KI51_9EURO</name>
<dbReference type="GO" id="GO:0000390">
    <property type="term" value="P:spliceosomal complex disassembly"/>
    <property type="evidence" value="ECO:0007669"/>
    <property type="project" value="TreeGrafter"/>
</dbReference>
<dbReference type="GO" id="GO:0005737">
    <property type="term" value="C:cytoplasm"/>
    <property type="evidence" value="ECO:0007669"/>
    <property type="project" value="UniProtKB-SubCell"/>
</dbReference>
<dbReference type="GO" id="GO:0005681">
    <property type="term" value="C:spliceosomal complex"/>
    <property type="evidence" value="ECO:0007669"/>
    <property type="project" value="TreeGrafter"/>
</dbReference>
<feature type="compositionally biased region" description="Basic and acidic residues" evidence="6">
    <location>
        <begin position="226"/>
        <end position="237"/>
    </location>
</feature>
<evidence type="ECO:0000313" key="8">
    <source>
        <dbReference type="EMBL" id="KAH8692783.1"/>
    </source>
</evidence>
<evidence type="ECO:0000256" key="1">
    <source>
        <dbReference type="ARBA" id="ARBA00004123"/>
    </source>
</evidence>
<dbReference type="PROSITE" id="PS50076">
    <property type="entry name" value="DNAJ_2"/>
    <property type="match status" value="1"/>
</dbReference>
<keyword evidence="3" id="KW-0963">Cytoplasm</keyword>
<dbReference type="InterPro" id="IPR036869">
    <property type="entry name" value="J_dom_sf"/>
</dbReference>
<dbReference type="SMART" id="SM00271">
    <property type="entry name" value="DnaJ"/>
    <property type="match status" value="1"/>
</dbReference>
<gene>
    <name evidence="8" type="ORF">BGW36DRAFT_362334</name>
</gene>
<feature type="compositionally biased region" description="Basic and acidic residues" evidence="6">
    <location>
        <begin position="439"/>
        <end position="457"/>
    </location>
</feature>
<dbReference type="PANTHER" id="PTHR44313:SF1">
    <property type="entry name" value="DNAJ HOMOLOG SUBFAMILY C MEMBER 17"/>
    <property type="match status" value="1"/>
</dbReference>
<evidence type="ECO:0000256" key="3">
    <source>
        <dbReference type="ARBA" id="ARBA00022490"/>
    </source>
</evidence>
<feature type="compositionally biased region" description="Basic and acidic residues" evidence="6">
    <location>
        <begin position="289"/>
        <end position="302"/>
    </location>
</feature>
<dbReference type="PRINTS" id="PR00625">
    <property type="entry name" value="JDOMAIN"/>
</dbReference>